<evidence type="ECO:0000313" key="1">
    <source>
        <dbReference type="EnsemblPlants" id="MELO3C024204.2.1"/>
    </source>
</evidence>
<organism evidence="1">
    <name type="scientific">Cucumis melo</name>
    <name type="common">Muskmelon</name>
    <dbReference type="NCBI Taxonomy" id="3656"/>
    <lineage>
        <taxon>Eukaryota</taxon>
        <taxon>Viridiplantae</taxon>
        <taxon>Streptophyta</taxon>
        <taxon>Embryophyta</taxon>
        <taxon>Tracheophyta</taxon>
        <taxon>Spermatophyta</taxon>
        <taxon>Magnoliopsida</taxon>
        <taxon>eudicotyledons</taxon>
        <taxon>Gunneridae</taxon>
        <taxon>Pentapetalae</taxon>
        <taxon>rosids</taxon>
        <taxon>fabids</taxon>
        <taxon>Cucurbitales</taxon>
        <taxon>Cucurbitaceae</taxon>
        <taxon>Benincaseae</taxon>
        <taxon>Cucumis</taxon>
    </lineage>
</organism>
<dbReference type="AlphaFoldDB" id="A0A9I9DUX9"/>
<protein>
    <submittedName>
        <fullName evidence="1">Uncharacterized protein</fullName>
    </submittedName>
</protein>
<reference evidence="1" key="1">
    <citation type="submission" date="2023-03" db="UniProtKB">
        <authorList>
            <consortium name="EnsemblPlants"/>
        </authorList>
    </citation>
    <scope>IDENTIFICATION</scope>
</reference>
<dbReference type="EnsemblPlants" id="MELO3C024204.2.1">
    <property type="protein sequence ID" value="MELO3C024204.2.1"/>
    <property type="gene ID" value="MELO3C024204.2"/>
</dbReference>
<accession>A0A9I9DUX9</accession>
<sequence length="66" mass="7400">MEYLRRVNDEFGEQGSGGVWMVAAAFNDVRMVSGRGNVRMELLAELLIGVSRSANSLKELYVWSFS</sequence>
<name>A0A9I9DUX9_CUCME</name>
<proteinExistence type="predicted"/>
<dbReference type="Gramene" id="MELO3C024204.2.1">
    <property type="protein sequence ID" value="MELO3C024204.2.1"/>
    <property type="gene ID" value="MELO3C024204.2"/>
</dbReference>